<comment type="subcellular location">
    <subcellularLocation>
        <location evidence="1">Membrane</location>
        <topology evidence="1">Multi-pass membrane protein</topology>
    </subcellularLocation>
</comment>
<keyword evidence="8" id="KW-1185">Reference proteome</keyword>
<evidence type="ECO:0000256" key="5">
    <source>
        <dbReference type="SAM" id="Phobius"/>
    </source>
</evidence>
<evidence type="ECO:0000256" key="2">
    <source>
        <dbReference type="ARBA" id="ARBA00022692"/>
    </source>
</evidence>
<dbReference type="SUPFAM" id="SSF52091">
    <property type="entry name" value="SpoIIaa-like"/>
    <property type="match status" value="1"/>
</dbReference>
<feature type="transmembrane region" description="Helical" evidence="5">
    <location>
        <begin position="33"/>
        <end position="53"/>
    </location>
</feature>
<evidence type="ECO:0000256" key="1">
    <source>
        <dbReference type="ARBA" id="ARBA00004141"/>
    </source>
</evidence>
<evidence type="ECO:0000313" key="7">
    <source>
        <dbReference type="EMBL" id="MER7378752.1"/>
    </source>
</evidence>
<gene>
    <name evidence="7" type="ORF">ABT384_39765</name>
</gene>
<evidence type="ECO:0000256" key="3">
    <source>
        <dbReference type="ARBA" id="ARBA00022989"/>
    </source>
</evidence>
<feature type="transmembrane region" description="Helical" evidence="5">
    <location>
        <begin position="60"/>
        <end position="82"/>
    </location>
</feature>
<proteinExistence type="predicted"/>
<dbReference type="CDD" id="cd07042">
    <property type="entry name" value="STAS_SulP_like_sulfate_transporter"/>
    <property type="match status" value="1"/>
</dbReference>
<feature type="transmembrane region" description="Helical" evidence="5">
    <location>
        <begin position="249"/>
        <end position="271"/>
    </location>
</feature>
<name>A0ABV1Y4I1_9ACTN</name>
<dbReference type="Gene3D" id="3.30.750.24">
    <property type="entry name" value="STAS domain"/>
    <property type="match status" value="1"/>
</dbReference>
<feature type="transmembrane region" description="Helical" evidence="5">
    <location>
        <begin position="208"/>
        <end position="228"/>
    </location>
</feature>
<dbReference type="InterPro" id="IPR001902">
    <property type="entry name" value="SLC26A/SulP_fam"/>
</dbReference>
<dbReference type="PROSITE" id="PS50801">
    <property type="entry name" value="STAS"/>
    <property type="match status" value="1"/>
</dbReference>
<dbReference type="Pfam" id="PF01740">
    <property type="entry name" value="STAS"/>
    <property type="match status" value="1"/>
</dbReference>
<dbReference type="InterPro" id="IPR002645">
    <property type="entry name" value="STAS_dom"/>
</dbReference>
<feature type="transmembrane region" description="Helical" evidence="5">
    <location>
        <begin position="102"/>
        <end position="122"/>
    </location>
</feature>
<evidence type="ECO:0000259" key="6">
    <source>
        <dbReference type="PROSITE" id="PS50801"/>
    </source>
</evidence>
<dbReference type="EMBL" id="JBEPFB010000026">
    <property type="protein sequence ID" value="MER7378752.1"/>
    <property type="molecule type" value="Genomic_DNA"/>
</dbReference>
<feature type="transmembrane region" description="Helical" evidence="5">
    <location>
        <begin position="182"/>
        <end position="202"/>
    </location>
</feature>
<dbReference type="Proteomes" id="UP001486207">
    <property type="component" value="Unassembled WGS sequence"/>
</dbReference>
<sequence length="574" mass="58936">MSVPLHQAFVRIAALLPRRADLADVRRDPRRDLLAGLTVAIVALPLALGFGVSSGLGAEAGLATAVVAGALAAVFGGSNLQVSGPTGAMTVVLVPIVGEHGPGGVLAVGLIAGVMLVALAALRAGKYMQYVPAPVVEGFTLGIACVIGLQQVPNALGVSKPEGDRVLVVTWRAVEEFAKHPNWTALGFAVAVAVLMLAGARWRPTVPFSIIAVIAATIVAQAAGLDAARPIGDLPAGLPAPSLSFLDLGSLNTLLAPAVAVAALAALESLLSASVADGMTVGQKHDPDRELFGQGLANIAAPLFGGVPATGAIARTAVNVRTGASSRLAALVHAAVLAVIVFAAAPLVSRIPLAALAGVLLATAVRMVEVGSLRAMARATRSDALILVLTAVATLALDLVYAVIIGLVVAGALALRAVAKQARFDQVPLDRADHSAEEHALLAEHIVAYRIDGPLFFAAAHRFLLELTDVADVRVVILRMSRVSTMDATGALVLKDAVEKLTRRGILVLASGVRPGQRQVLDSVGALELLRHEGREYATTPEAIKGARDHLETVGVWGAVPAQRSRTSGEETVR</sequence>
<dbReference type="PANTHER" id="PTHR11814">
    <property type="entry name" value="SULFATE TRANSPORTER"/>
    <property type="match status" value="1"/>
</dbReference>
<feature type="domain" description="STAS" evidence="6">
    <location>
        <begin position="436"/>
        <end position="547"/>
    </location>
</feature>
<keyword evidence="2 5" id="KW-0812">Transmembrane</keyword>
<feature type="transmembrane region" description="Helical" evidence="5">
    <location>
        <begin position="326"/>
        <end position="345"/>
    </location>
</feature>
<accession>A0ABV1Y4I1</accession>
<dbReference type="RefSeq" id="WP_190075546.1">
    <property type="nucleotide sequence ID" value="NZ_BNBM01000025.1"/>
</dbReference>
<dbReference type="InterPro" id="IPR011547">
    <property type="entry name" value="SLC26A/SulP_dom"/>
</dbReference>
<feature type="transmembrane region" description="Helical" evidence="5">
    <location>
        <begin position="351"/>
        <end position="373"/>
    </location>
</feature>
<reference evidence="7 8" key="1">
    <citation type="submission" date="2024-06" db="EMBL/GenBank/DDBJ databases">
        <title>The Natural Products Discovery Center: Release of the First 8490 Sequenced Strains for Exploring Actinobacteria Biosynthetic Diversity.</title>
        <authorList>
            <person name="Kalkreuter E."/>
            <person name="Kautsar S.A."/>
            <person name="Yang D."/>
            <person name="Bader C.D."/>
            <person name="Teijaro C.N."/>
            <person name="Fluegel L."/>
            <person name="Davis C.M."/>
            <person name="Simpson J.R."/>
            <person name="Lauterbach L."/>
            <person name="Steele A.D."/>
            <person name="Gui C."/>
            <person name="Meng S."/>
            <person name="Li G."/>
            <person name="Viehrig K."/>
            <person name="Ye F."/>
            <person name="Su P."/>
            <person name="Kiefer A.F."/>
            <person name="Nichols A."/>
            <person name="Cepeda A.J."/>
            <person name="Yan W."/>
            <person name="Fan B."/>
            <person name="Jiang Y."/>
            <person name="Adhikari A."/>
            <person name="Zheng C.-J."/>
            <person name="Schuster L."/>
            <person name="Cowan T.M."/>
            <person name="Smanski M.J."/>
            <person name="Chevrette M.G."/>
            <person name="De Carvalho L.P.S."/>
            <person name="Shen B."/>
        </authorList>
    </citation>
    <scope>NUCLEOTIDE SEQUENCE [LARGE SCALE GENOMIC DNA]</scope>
    <source>
        <strain evidence="7 8">NPDC000155</strain>
    </source>
</reference>
<evidence type="ECO:0000256" key="4">
    <source>
        <dbReference type="ARBA" id="ARBA00023136"/>
    </source>
</evidence>
<comment type="caution">
    <text evidence="7">The sequence shown here is derived from an EMBL/GenBank/DDBJ whole genome shotgun (WGS) entry which is preliminary data.</text>
</comment>
<dbReference type="Pfam" id="PF00916">
    <property type="entry name" value="Sulfate_transp"/>
    <property type="match status" value="1"/>
</dbReference>
<protein>
    <submittedName>
        <fullName evidence="7">SulP family inorganic anion transporter</fullName>
    </submittedName>
</protein>
<organism evidence="7 8">
    <name type="scientific">Streptomyces lanatus</name>
    <dbReference type="NCBI Taxonomy" id="66900"/>
    <lineage>
        <taxon>Bacteria</taxon>
        <taxon>Bacillati</taxon>
        <taxon>Actinomycetota</taxon>
        <taxon>Actinomycetes</taxon>
        <taxon>Kitasatosporales</taxon>
        <taxon>Streptomycetaceae</taxon>
        <taxon>Streptomyces</taxon>
    </lineage>
</organism>
<keyword evidence="4 5" id="KW-0472">Membrane</keyword>
<dbReference type="InterPro" id="IPR036513">
    <property type="entry name" value="STAS_dom_sf"/>
</dbReference>
<keyword evidence="3 5" id="KW-1133">Transmembrane helix</keyword>
<evidence type="ECO:0000313" key="8">
    <source>
        <dbReference type="Proteomes" id="UP001486207"/>
    </source>
</evidence>
<feature type="transmembrane region" description="Helical" evidence="5">
    <location>
        <begin position="385"/>
        <end position="415"/>
    </location>
</feature>